<dbReference type="AlphaFoldDB" id="A0A182WNF0"/>
<name>A0A182WNF0_9DIPT</name>
<dbReference type="VEuPathDB" id="VectorBase:AMIN014241"/>
<evidence type="ECO:0000313" key="2">
    <source>
        <dbReference type="Proteomes" id="UP000075920"/>
    </source>
</evidence>
<dbReference type="EnsemblMetazoa" id="AMIN014241-RA">
    <property type="protein sequence ID" value="AMIN014241-PA"/>
    <property type="gene ID" value="AMIN014241"/>
</dbReference>
<accession>A0A182WNF0</accession>
<proteinExistence type="predicted"/>
<protein>
    <submittedName>
        <fullName evidence="1">Uncharacterized protein</fullName>
    </submittedName>
</protein>
<dbReference type="Proteomes" id="UP000075920">
    <property type="component" value="Unassembled WGS sequence"/>
</dbReference>
<evidence type="ECO:0000313" key="1">
    <source>
        <dbReference type="EnsemblMetazoa" id="AMIN014241-PA"/>
    </source>
</evidence>
<reference evidence="2" key="1">
    <citation type="submission" date="2013-03" db="EMBL/GenBank/DDBJ databases">
        <title>The Genome Sequence of Anopheles minimus MINIMUS1.</title>
        <authorList>
            <consortium name="The Broad Institute Genomics Platform"/>
            <person name="Neafsey D.E."/>
            <person name="Walton C."/>
            <person name="Walker B."/>
            <person name="Young S.K."/>
            <person name="Zeng Q."/>
            <person name="Gargeya S."/>
            <person name="Fitzgerald M."/>
            <person name="Haas B."/>
            <person name="Abouelleil A."/>
            <person name="Allen A.W."/>
            <person name="Alvarado L."/>
            <person name="Arachchi H.M."/>
            <person name="Berlin A.M."/>
            <person name="Chapman S.B."/>
            <person name="Gainer-Dewar J."/>
            <person name="Goldberg J."/>
            <person name="Griggs A."/>
            <person name="Gujja S."/>
            <person name="Hansen M."/>
            <person name="Howarth C."/>
            <person name="Imamovic A."/>
            <person name="Ireland A."/>
            <person name="Larimer J."/>
            <person name="McCowan C."/>
            <person name="Murphy C."/>
            <person name="Pearson M."/>
            <person name="Poon T.W."/>
            <person name="Priest M."/>
            <person name="Roberts A."/>
            <person name="Saif S."/>
            <person name="Shea T."/>
            <person name="Sisk P."/>
            <person name="Sykes S."/>
            <person name="Wortman J."/>
            <person name="Nusbaum C."/>
            <person name="Birren B."/>
        </authorList>
    </citation>
    <scope>NUCLEOTIDE SEQUENCE [LARGE SCALE GENOMIC DNA]</scope>
    <source>
        <strain evidence="2">MINIMUS1</strain>
    </source>
</reference>
<sequence>MEQTDRVLLNVINQGCPRCQRAIVLYSVRSSCDADARRHWRCFGWPVRTQLHCQDGTGCWM</sequence>
<reference evidence="1" key="2">
    <citation type="submission" date="2020-05" db="UniProtKB">
        <authorList>
            <consortium name="EnsemblMetazoa"/>
        </authorList>
    </citation>
    <scope>IDENTIFICATION</scope>
    <source>
        <strain evidence="1">MINIMUS1</strain>
    </source>
</reference>
<organism evidence="1 2">
    <name type="scientific">Anopheles minimus</name>
    <dbReference type="NCBI Taxonomy" id="112268"/>
    <lineage>
        <taxon>Eukaryota</taxon>
        <taxon>Metazoa</taxon>
        <taxon>Ecdysozoa</taxon>
        <taxon>Arthropoda</taxon>
        <taxon>Hexapoda</taxon>
        <taxon>Insecta</taxon>
        <taxon>Pterygota</taxon>
        <taxon>Neoptera</taxon>
        <taxon>Endopterygota</taxon>
        <taxon>Diptera</taxon>
        <taxon>Nematocera</taxon>
        <taxon>Culicoidea</taxon>
        <taxon>Culicidae</taxon>
        <taxon>Anophelinae</taxon>
        <taxon>Anopheles</taxon>
    </lineage>
</organism>
<keyword evidence="2" id="KW-1185">Reference proteome</keyword>